<dbReference type="InterPro" id="IPR032675">
    <property type="entry name" value="LRR_dom_sf"/>
</dbReference>
<dbReference type="AlphaFoldDB" id="A0A1E7ER34"/>
<dbReference type="EMBL" id="KV784380">
    <property type="protein sequence ID" value="OEU08402.1"/>
    <property type="molecule type" value="Genomic_DNA"/>
</dbReference>
<reference evidence="1 2" key="1">
    <citation type="submission" date="2016-09" db="EMBL/GenBank/DDBJ databases">
        <title>Extensive genetic diversity and differential bi-allelic expression allows diatom success in the polar Southern Ocean.</title>
        <authorList>
            <consortium name="DOE Joint Genome Institute"/>
            <person name="Mock T."/>
            <person name="Otillar R.P."/>
            <person name="Strauss J."/>
            <person name="Dupont C."/>
            <person name="Frickenhaus S."/>
            <person name="Maumus F."/>
            <person name="Mcmullan M."/>
            <person name="Sanges R."/>
            <person name="Schmutz J."/>
            <person name="Toseland A."/>
            <person name="Valas R."/>
            <person name="Veluchamy A."/>
            <person name="Ward B.J."/>
            <person name="Allen A."/>
            <person name="Barry K."/>
            <person name="Falciatore A."/>
            <person name="Ferrante M."/>
            <person name="Fortunato A.E."/>
            <person name="Gloeckner G."/>
            <person name="Gruber A."/>
            <person name="Hipkin R."/>
            <person name="Janech M."/>
            <person name="Kroth P."/>
            <person name="Leese F."/>
            <person name="Lindquist E."/>
            <person name="Lyon B.R."/>
            <person name="Martin J."/>
            <person name="Mayer C."/>
            <person name="Parker M."/>
            <person name="Quesneville H."/>
            <person name="Raymond J."/>
            <person name="Uhlig C."/>
            <person name="Valentin K.U."/>
            <person name="Worden A.Z."/>
            <person name="Armbrust E.V."/>
            <person name="Bowler C."/>
            <person name="Green B."/>
            <person name="Moulton V."/>
            <person name="Van Oosterhout C."/>
            <person name="Grigoriev I."/>
        </authorList>
    </citation>
    <scope>NUCLEOTIDE SEQUENCE [LARGE SCALE GENOMIC DNA]</scope>
    <source>
        <strain evidence="1 2">CCMP1102</strain>
    </source>
</reference>
<organism evidence="1 2">
    <name type="scientific">Fragilariopsis cylindrus CCMP1102</name>
    <dbReference type="NCBI Taxonomy" id="635003"/>
    <lineage>
        <taxon>Eukaryota</taxon>
        <taxon>Sar</taxon>
        <taxon>Stramenopiles</taxon>
        <taxon>Ochrophyta</taxon>
        <taxon>Bacillariophyta</taxon>
        <taxon>Bacillariophyceae</taxon>
        <taxon>Bacillariophycidae</taxon>
        <taxon>Bacillariales</taxon>
        <taxon>Bacillariaceae</taxon>
        <taxon>Fragilariopsis</taxon>
    </lineage>
</organism>
<dbReference type="Proteomes" id="UP000095751">
    <property type="component" value="Unassembled WGS sequence"/>
</dbReference>
<accession>A0A1E7ER34</accession>
<sequence length="477" mass="52346">MSTSYRIGNRGTSSSSSESTILKSLLELRSSSSHDDNSSITFLNCKWSPRIVQSLRKLLVRDGRFFSTIKFFDCDFNNNDDDTNTNSYFAEILNMILAHNVTRSLIIKGRNGNDGEEVTTACESSLRSSSLNVSILTALREGISINTSLKSLRLSISSGLNVSSSTTDVEDDDDTSQWWQAFIINTTLTDLDLSGSYLSQSTVTGLSNALSLNTFLQSLNLSRCYLNDQFISEIVRCIQEHPTLTKLNLSRNYLAKSTNTLAVDAITDLLRSSHDDDNNNKSNIGCFADIRNVKTLSSCLISNTNLCSVDVSCCDIDTTTNGGIQYLAKHCIPHCSDRLKSLILFNDDDGSNNNNNDDNDYINLEKSTIEVLATGLQSNTTLVNLGETTSSSNKTSYCVIQHLLNINRGGRRALRSNDNLPLAAWSYVLARAGNIEYDDDDTMDVDSSSTSSTAAAEATSASVLFELLRGPALLERR</sequence>
<proteinExistence type="predicted"/>
<dbReference type="KEGG" id="fcy:FRACYDRAFT_249672"/>
<protein>
    <recommendedName>
        <fullName evidence="3">RNI-like protein</fullName>
    </recommendedName>
</protein>
<dbReference type="InParanoid" id="A0A1E7ER34"/>
<evidence type="ECO:0000313" key="1">
    <source>
        <dbReference type="EMBL" id="OEU08402.1"/>
    </source>
</evidence>
<dbReference type="SUPFAM" id="SSF52047">
    <property type="entry name" value="RNI-like"/>
    <property type="match status" value="1"/>
</dbReference>
<dbReference type="OrthoDB" id="8436363at2759"/>
<gene>
    <name evidence="1" type="ORF">FRACYDRAFT_249672</name>
</gene>
<evidence type="ECO:0000313" key="2">
    <source>
        <dbReference type="Proteomes" id="UP000095751"/>
    </source>
</evidence>
<dbReference type="Gene3D" id="3.80.10.10">
    <property type="entry name" value="Ribonuclease Inhibitor"/>
    <property type="match status" value="1"/>
</dbReference>
<name>A0A1E7ER34_9STRA</name>
<evidence type="ECO:0008006" key="3">
    <source>
        <dbReference type="Google" id="ProtNLM"/>
    </source>
</evidence>
<keyword evidence="2" id="KW-1185">Reference proteome</keyword>